<accession>A0A6I3SR99</accession>
<reference evidence="5" key="2">
    <citation type="journal article" date="2019" name="Int. J. Syst. Evol. Microbiol.">
        <title>The Global Catalogue of Microorganisms (GCM) 10K type strain sequencing project: providing services to taxonomists for standard genome sequencing and annotation.</title>
        <authorList>
            <consortium name="The Broad Institute Genomics Platform"/>
            <consortium name="The Broad Institute Genome Sequencing Center for Infectious Disease"/>
            <person name="Wu L."/>
            <person name="Ma J."/>
        </authorList>
    </citation>
    <scope>NUCLEOTIDE SEQUENCE [LARGE SCALE GENOMIC DNA]</scope>
    <source>
        <strain evidence="5">CGMCC 1.15931</strain>
    </source>
</reference>
<evidence type="ECO:0000313" key="2">
    <source>
        <dbReference type="EMBL" id="GGC04658.1"/>
    </source>
</evidence>
<reference evidence="3 4" key="3">
    <citation type="submission" date="2019-11" db="EMBL/GenBank/DDBJ databases">
        <title>Type strains purchased from KCTC, JCM and DSMZ.</title>
        <authorList>
            <person name="Lu H."/>
        </authorList>
    </citation>
    <scope>NUCLEOTIDE SEQUENCE [LARGE SCALE GENOMIC DNA]</scope>
    <source>
        <strain evidence="3 4">KCTC 52429</strain>
    </source>
</reference>
<evidence type="ECO:0000313" key="3">
    <source>
        <dbReference type="EMBL" id="MTV51618.1"/>
    </source>
</evidence>
<evidence type="ECO:0000313" key="5">
    <source>
        <dbReference type="Proteomes" id="UP000622638"/>
    </source>
</evidence>
<keyword evidence="5" id="KW-1185">Reference proteome</keyword>
<dbReference type="Proteomes" id="UP000430634">
    <property type="component" value="Unassembled WGS sequence"/>
</dbReference>
<organism evidence="3 4">
    <name type="scientific">Pseudoduganella buxea</name>
    <dbReference type="NCBI Taxonomy" id="1949069"/>
    <lineage>
        <taxon>Bacteria</taxon>
        <taxon>Pseudomonadati</taxon>
        <taxon>Pseudomonadota</taxon>
        <taxon>Betaproteobacteria</taxon>
        <taxon>Burkholderiales</taxon>
        <taxon>Oxalobacteraceae</taxon>
        <taxon>Telluria group</taxon>
        <taxon>Pseudoduganella</taxon>
    </lineage>
</organism>
<feature type="domain" description="Phage MuF C-terminal" evidence="1">
    <location>
        <begin position="60"/>
        <end position="154"/>
    </location>
</feature>
<dbReference type="AlphaFoldDB" id="A0A6I3SR99"/>
<reference evidence="2" key="1">
    <citation type="journal article" date="2014" name="Int. J. Syst. Evol. Microbiol.">
        <title>Complete genome of a new Firmicutes species belonging to the dominant human colonic microbiota ('Ruminococcus bicirculans') reveals two chromosomes and a selective capacity to utilize plant glucans.</title>
        <authorList>
            <consortium name="NISC Comparative Sequencing Program"/>
            <person name="Wegmann U."/>
            <person name="Louis P."/>
            <person name="Goesmann A."/>
            <person name="Henrissat B."/>
            <person name="Duncan S.H."/>
            <person name="Flint H.J."/>
        </authorList>
    </citation>
    <scope>NUCLEOTIDE SEQUENCE</scope>
    <source>
        <strain evidence="2">CGMCC 1.15931</strain>
    </source>
</reference>
<dbReference type="EMBL" id="BMKG01000011">
    <property type="protein sequence ID" value="GGC04658.1"/>
    <property type="molecule type" value="Genomic_DNA"/>
</dbReference>
<gene>
    <name evidence="2" type="ORF">GCM10011572_28130</name>
    <name evidence="3" type="ORF">GM672_02605</name>
</gene>
<dbReference type="RefSeq" id="WP_155468963.1">
    <property type="nucleotide sequence ID" value="NZ_BMKG01000011.1"/>
</dbReference>
<name>A0A6I3SR99_9BURK</name>
<comment type="caution">
    <text evidence="3">The sequence shown here is derived from an EMBL/GenBank/DDBJ whole genome shotgun (WGS) entry which is preliminary data.</text>
</comment>
<dbReference type="Proteomes" id="UP000622638">
    <property type="component" value="Unassembled WGS sequence"/>
</dbReference>
<reference evidence="2" key="4">
    <citation type="submission" date="2024-05" db="EMBL/GenBank/DDBJ databases">
        <authorList>
            <person name="Sun Q."/>
            <person name="Zhou Y."/>
        </authorList>
    </citation>
    <scope>NUCLEOTIDE SEQUENCE</scope>
    <source>
        <strain evidence="2">CGMCC 1.15931</strain>
    </source>
</reference>
<dbReference type="OrthoDB" id="9093216at2"/>
<dbReference type="Pfam" id="PF18819">
    <property type="entry name" value="MuF_C"/>
    <property type="match status" value="1"/>
</dbReference>
<dbReference type="InterPro" id="IPR041131">
    <property type="entry name" value="MuF_C"/>
</dbReference>
<dbReference type="EMBL" id="WNKZ01000004">
    <property type="protein sequence ID" value="MTV51618.1"/>
    <property type="molecule type" value="Genomic_DNA"/>
</dbReference>
<protein>
    <recommendedName>
        <fullName evidence="1">Phage MuF C-terminal domain-containing protein</fullName>
    </recommendedName>
</protein>
<evidence type="ECO:0000259" key="1">
    <source>
        <dbReference type="Pfam" id="PF18819"/>
    </source>
</evidence>
<proteinExistence type="predicted"/>
<evidence type="ECO:0000313" key="4">
    <source>
        <dbReference type="Proteomes" id="UP000430634"/>
    </source>
</evidence>
<sequence length="174" mass="18786">MENPAYKTALGLLIKSLQEGSVKNHQIPLPIGPTPQVLLDIGMPPLQLAVLGKVIDKVVFDHGIPKGTLERLYKILEAPKAIFKGHLDNPGAAVLTYEVKNSDPIIIAVHPNKQVGGRDGGARFNLVASVYAKSTRPGETLEARWTREGLLLWKAPSIHTAGTQAPILKVVRGQ</sequence>